<dbReference type="InterPro" id="IPR036178">
    <property type="entry name" value="Formintransfe-cycloase-like_sf"/>
</dbReference>
<organism evidence="2 3">
    <name type="scientific">Actinopolymorpha rutila</name>
    <dbReference type="NCBI Taxonomy" id="446787"/>
    <lineage>
        <taxon>Bacteria</taxon>
        <taxon>Bacillati</taxon>
        <taxon>Actinomycetota</taxon>
        <taxon>Actinomycetes</taxon>
        <taxon>Propionibacteriales</taxon>
        <taxon>Actinopolymorphaceae</taxon>
        <taxon>Actinopolymorpha</taxon>
    </lineage>
</organism>
<evidence type="ECO:0000313" key="3">
    <source>
        <dbReference type="Proteomes" id="UP000579605"/>
    </source>
</evidence>
<proteinExistence type="predicted"/>
<dbReference type="Pfam" id="PF04961">
    <property type="entry name" value="FTCD_C"/>
    <property type="match status" value="1"/>
</dbReference>
<dbReference type="GO" id="GO:0003824">
    <property type="term" value="F:catalytic activity"/>
    <property type="evidence" value="ECO:0007669"/>
    <property type="project" value="InterPro"/>
</dbReference>
<dbReference type="AlphaFoldDB" id="A0A852Z5Y1"/>
<feature type="domain" description="Cyclodeaminase/cyclohydrolase" evidence="1">
    <location>
        <begin position="20"/>
        <end position="200"/>
    </location>
</feature>
<dbReference type="InterPro" id="IPR007044">
    <property type="entry name" value="Cyclodeamin/CycHdrlase"/>
</dbReference>
<evidence type="ECO:0000313" key="2">
    <source>
        <dbReference type="EMBL" id="NYH88291.1"/>
    </source>
</evidence>
<sequence>MDGMDGMDGSSTKADTNADTIAGWLERLASADPAPGGGAAAAMQVAIGAALVSMVTNLTIGKPVHAAHEEHAIQVRERADALRAEALRLGREDEAAFTALMTAYRLPRTTEEERTARRDAARSATHAAALPPLAIAAAAADVVALAESLRGRSNPQVVSDLAVAAAAAAGAADSAAVNVEVNLSSLPDSDVKSELTADLEEHLAVTERGRALVADIRRELGR</sequence>
<dbReference type="EMBL" id="JACBZH010000001">
    <property type="protein sequence ID" value="NYH88291.1"/>
    <property type="molecule type" value="Genomic_DNA"/>
</dbReference>
<comment type="caution">
    <text evidence="2">The sequence shown here is derived from an EMBL/GenBank/DDBJ whole genome shotgun (WGS) entry which is preliminary data.</text>
</comment>
<dbReference type="Gene3D" id="1.20.120.680">
    <property type="entry name" value="Formiminotetrahydrofolate cyclodeaminase monomer, up-and-down helical bundle"/>
    <property type="match status" value="1"/>
</dbReference>
<evidence type="ECO:0000259" key="1">
    <source>
        <dbReference type="Pfam" id="PF04961"/>
    </source>
</evidence>
<dbReference type="SUPFAM" id="SSF101262">
    <property type="entry name" value="Methenyltetrahydrofolate cyclohydrolase-like"/>
    <property type="match status" value="1"/>
</dbReference>
<protein>
    <submittedName>
        <fullName evidence="2">Formiminotetrahydrofolate cyclodeaminase</fullName>
    </submittedName>
</protein>
<dbReference type="Proteomes" id="UP000579605">
    <property type="component" value="Unassembled WGS sequence"/>
</dbReference>
<reference evidence="2 3" key="1">
    <citation type="submission" date="2020-07" db="EMBL/GenBank/DDBJ databases">
        <title>Sequencing the genomes of 1000 actinobacteria strains.</title>
        <authorList>
            <person name="Klenk H.-P."/>
        </authorList>
    </citation>
    <scope>NUCLEOTIDE SEQUENCE [LARGE SCALE GENOMIC DNA]</scope>
    <source>
        <strain evidence="2 3">DSM 18448</strain>
    </source>
</reference>
<keyword evidence="3" id="KW-1185">Reference proteome</keyword>
<name>A0A852Z5Y1_9ACTN</name>
<accession>A0A852Z5Y1</accession>
<dbReference type="RefSeq" id="WP_238341218.1">
    <property type="nucleotide sequence ID" value="NZ_BAAARR010000004.1"/>
</dbReference>
<gene>
    <name evidence="2" type="ORF">F4554_000929</name>
</gene>